<protein>
    <submittedName>
        <fullName evidence="2">Uncharacterized protein</fullName>
    </submittedName>
</protein>
<dbReference type="RefSeq" id="WP_207362581.1">
    <property type="nucleotide sequence ID" value="NZ_JAFMYV010000001.1"/>
</dbReference>
<dbReference type="Proteomes" id="UP000664034">
    <property type="component" value="Unassembled WGS sequence"/>
</dbReference>
<feature type="transmembrane region" description="Helical" evidence="1">
    <location>
        <begin position="89"/>
        <end position="112"/>
    </location>
</feature>
<keyword evidence="1" id="KW-0472">Membrane</keyword>
<evidence type="ECO:0000256" key="1">
    <source>
        <dbReference type="SAM" id="Phobius"/>
    </source>
</evidence>
<accession>A0A939GC10</accession>
<dbReference type="EMBL" id="JAFMYV010000001">
    <property type="protein sequence ID" value="MBO0935008.1"/>
    <property type="molecule type" value="Genomic_DNA"/>
</dbReference>
<sequence>MFQSIYELFLGQNNDPIYVDEIFAPVGTTTTLVALVLAAIFYAGLGRWKAVFHRTSHWVITLIVMAVFGFFYATYYAKDRTGADDMDSYMTSFGGVNALLAVVLFFLFSLALKNVSIFAKRTPF</sequence>
<feature type="transmembrane region" description="Helical" evidence="1">
    <location>
        <begin position="22"/>
        <end position="45"/>
    </location>
</feature>
<evidence type="ECO:0000313" key="2">
    <source>
        <dbReference type="EMBL" id="MBO0935008.1"/>
    </source>
</evidence>
<keyword evidence="1" id="KW-0812">Transmembrane</keyword>
<keyword evidence="1" id="KW-1133">Transmembrane helix</keyword>
<evidence type="ECO:0000313" key="3">
    <source>
        <dbReference type="Proteomes" id="UP000664034"/>
    </source>
</evidence>
<feature type="transmembrane region" description="Helical" evidence="1">
    <location>
        <begin position="57"/>
        <end position="77"/>
    </location>
</feature>
<name>A0A939GC10_9BACT</name>
<dbReference type="AlphaFoldDB" id="A0A939GC10"/>
<organism evidence="2 3">
    <name type="scientific">Fibrella rubiginis</name>
    <dbReference type="NCBI Taxonomy" id="2817060"/>
    <lineage>
        <taxon>Bacteria</taxon>
        <taxon>Pseudomonadati</taxon>
        <taxon>Bacteroidota</taxon>
        <taxon>Cytophagia</taxon>
        <taxon>Cytophagales</taxon>
        <taxon>Spirosomataceae</taxon>
        <taxon>Fibrella</taxon>
    </lineage>
</organism>
<reference evidence="2" key="1">
    <citation type="submission" date="2021-03" db="EMBL/GenBank/DDBJ databases">
        <title>Fibrella sp. HMF5335 genome sequencing and assembly.</title>
        <authorList>
            <person name="Kang H."/>
            <person name="Kim H."/>
            <person name="Bae S."/>
            <person name="Joh K."/>
        </authorList>
    </citation>
    <scope>NUCLEOTIDE SEQUENCE</scope>
    <source>
        <strain evidence="2">HMF5335</strain>
    </source>
</reference>
<proteinExistence type="predicted"/>
<comment type="caution">
    <text evidence="2">The sequence shown here is derived from an EMBL/GenBank/DDBJ whole genome shotgun (WGS) entry which is preliminary data.</text>
</comment>
<gene>
    <name evidence="2" type="ORF">J2I47_00475</name>
</gene>
<keyword evidence="3" id="KW-1185">Reference proteome</keyword>